<dbReference type="EMBL" id="OMOQ01000002">
    <property type="protein sequence ID" value="SPH23862.1"/>
    <property type="molecule type" value="Genomic_DNA"/>
</dbReference>
<organism evidence="1 2">
    <name type="scientific">Albidovulum aquaemixtae</name>
    <dbReference type="NCBI Taxonomy" id="1542388"/>
    <lineage>
        <taxon>Bacteria</taxon>
        <taxon>Pseudomonadati</taxon>
        <taxon>Pseudomonadota</taxon>
        <taxon>Alphaproteobacteria</taxon>
        <taxon>Rhodobacterales</taxon>
        <taxon>Paracoccaceae</taxon>
        <taxon>Albidovulum</taxon>
    </lineage>
</organism>
<keyword evidence="2" id="KW-1185">Reference proteome</keyword>
<dbReference type="Proteomes" id="UP000244924">
    <property type="component" value="Unassembled WGS sequence"/>
</dbReference>
<evidence type="ECO:0000313" key="1">
    <source>
        <dbReference type="EMBL" id="SPH23862.1"/>
    </source>
</evidence>
<sequence>MKFRLWISWLMESIFRPAFRCQAKESLVEYEQHFYGRSSYDPSCERSVSNRLGGSWGTPARIAAIFIAFVVVSLTAGAQRQEVAASADAALAHAGPVNRVSH</sequence>
<evidence type="ECO:0000313" key="2">
    <source>
        <dbReference type="Proteomes" id="UP000244924"/>
    </source>
</evidence>
<proteinExistence type="predicted"/>
<reference evidence="1 2" key="1">
    <citation type="submission" date="2018-03" db="EMBL/GenBank/DDBJ databases">
        <authorList>
            <person name="Keele B.F."/>
        </authorList>
    </citation>
    <scope>NUCLEOTIDE SEQUENCE [LARGE SCALE GENOMIC DNA]</scope>
    <source>
        <strain evidence="1 2">CECT 8626</strain>
    </source>
</reference>
<dbReference type="AlphaFoldDB" id="A0A2R8BKD2"/>
<name>A0A2R8BKD2_9RHOB</name>
<gene>
    <name evidence="1" type="ORF">DEA8626_02933</name>
</gene>
<protein>
    <submittedName>
        <fullName evidence="1">Uncharacterized protein</fullName>
    </submittedName>
</protein>
<accession>A0A2R8BKD2</accession>